<proteinExistence type="predicted"/>
<sequence length="101" mass="11757">MVNEASTKRLKGMNRTKQLETLRVIASVAHIMPVFMYIITLQRRERTRGNQAGRKGDNEELEIRAWVDANITAACLRRCLFPFPAWTRRCMPANTYQMDIN</sequence>
<gene>
    <name evidence="2" type="ORF">E2C01_032539</name>
</gene>
<accession>A0A5B7EVJ0</accession>
<keyword evidence="3" id="KW-1185">Reference proteome</keyword>
<name>A0A5B7EVJ0_PORTR</name>
<evidence type="ECO:0000313" key="3">
    <source>
        <dbReference type="Proteomes" id="UP000324222"/>
    </source>
</evidence>
<reference evidence="2 3" key="1">
    <citation type="submission" date="2019-05" db="EMBL/GenBank/DDBJ databases">
        <title>Another draft genome of Portunus trituberculatus and its Hox gene families provides insights of decapod evolution.</title>
        <authorList>
            <person name="Jeong J.-H."/>
            <person name="Song I."/>
            <person name="Kim S."/>
            <person name="Choi T."/>
            <person name="Kim D."/>
            <person name="Ryu S."/>
            <person name="Kim W."/>
        </authorList>
    </citation>
    <scope>NUCLEOTIDE SEQUENCE [LARGE SCALE GENOMIC DNA]</scope>
    <source>
        <tissue evidence="2">Muscle</tissue>
    </source>
</reference>
<protein>
    <submittedName>
        <fullName evidence="2">Uncharacterized protein</fullName>
    </submittedName>
</protein>
<organism evidence="2 3">
    <name type="scientific">Portunus trituberculatus</name>
    <name type="common">Swimming crab</name>
    <name type="synonym">Neptunus trituberculatus</name>
    <dbReference type="NCBI Taxonomy" id="210409"/>
    <lineage>
        <taxon>Eukaryota</taxon>
        <taxon>Metazoa</taxon>
        <taxon>Ecdysozoa</taxon>
        <taxon>Arthropoda</taxon>
        <taxon>Crustacea</taxon>
        <taxon>Multicrustacea</taxon>
        <taxon>Malacostraca</taxon>
        <taxon>Eumalacostraca</taxon>
        <taxon>Eucarida</taxon>
        <taxon>Decapoda</taxon>
        <taxon>Pleocyemata</taxon>
        <taxon>Brachyura</taxon>
        <taxon>Eubrachyura</taxon>
        <taxon>Portunoidea</taxon>
        <taxon>Portunidae</taxon>
        <taxon>Portuninae</taxon>
        <taxon>Portunus</taxon>
    </lineage>
</organism>
<evidence type="ECO:0000313" key="2">
    <source>
        <dbReference type="EMBL" id="MPC39020.1"/>
    </source>
</evidence>
<dbReference type="EMBL" id="VSRR010004235">
    <property type="protein sequence ID" value="MPC39020.1"/>
    <property type="molecule type" value="Genomic_DNA"/>
</dbReference>
<comment type="caution">
    <text evidence="2">The sequence shown here is derived from an EMBL/GenBank/DDBJ whole genome shotgun (WGS) entry which is preliminary data.</text>
</comment>
<feature type="transmembrane region" description="Helical" evidence="1">
    <location>
        <begin position="21"/>
        <end position="39"/>
    </location>
</feature>
<evidence type="ECO:0000256" key="1">
    <source>
        <dbReference type="SAM" id="Phobius"/>
    </source>
</evidence>
<keyword evidence="1" id="KW-1133">Transmembrane helix</keyword>
<keyword evidence="1" id="KW-0812">Transmembrane</keyword>
<keyword evidence="1" id="KW-0472">Membrane</keyword>
<dbReference type="AlphaFoldDB" id="A0A5B7EVJ0"/>
<dbReference type="Proteomes" id="UP000324222">
    <property type="component" value="Unassembled WGS sequence"/>
</dbReference>